<dbReference type="EMBL" id="QNRY01000024">
    <property type="protein sequence ID" value="RBP61318.1"/>
    <property type="molecule type" value="Genomic_DNA"/>
</dbReference>
<dbReference type="RefSeq" id="WP_240635003.1">
    <property type="nucleotide sequence ID" value="NZ_AGJP01000001.1"/>
</dbReference>
<keyword evidence="2" id="KW-1185">Reference proteome</keyword>
<name>A0A366I3H5_9GAMM</name>
<dbReference type="AlphaFoldDB" id="A0A366I3H5"/>
<evidence type="ECO:0000313" key="2">
    <source>
        <dbReference type="Proteomes" id="UP000253046"/>
    </source>
</evidence>
<gene>
    <name evidence="1" type="ORF">DES54_12464</name>
</gene>
<protein>
    <recommendedName>
        <fullName evidence="3">ATPase family protein associated with various cellular activities (AAA)</fullName>
    </recommendedName>
</protein>
<sequence length="142" mass="15681">MNSIFYLERNFMHGDRTYTETELLAASTHIVVLAEPGGGKTDLMKSIAQKLNTSVLNASVFAYVGADKENSSLIIDAVDEVARIDQSGIHKLLALARTSKPNRVIMSSRSSEWGLASTSIFEKFLGVSPMIVRLREFDQETL</sequence>
<evidence type="ECO:0008006" key="3">
    <source>
        <dbReference type="Google" id="ProtNLM"/>
    </source>
</evidence>
<evidence type="ECO:0000313" key="1">
    <source>
        <dbReference type="EMBL" id="RBP61318.1"/>
    </source>
</evidence>
<dbReference type="Proteomes" id="UP000253046">
    <property type="component" value="Unassembled WGS sequence"/>
</dbReference>
<dbReference type="InterPro" id="IPR027417">
    <property type="entry name" value="P-loop_NTPase"/>
</dbReference>
<comment type="caution">
    <text evidence="1">The sequence shown here is derived from an EMBL/GenBank/DDBJ whole genome shotgun (WGS) entry which is preliminary data.</text>
</comment>
<proteinExistence type="predicted"/>
<organism evidence="1 2">
    <name type="scientific">Brenneria salicis ATCC 15712 = DSM 30166</name>
    <dbReference type="NCBI Taxonomy" id="714314"/>
    <lineage>
        <taxon>Bacteria</taxon>
        <taxon>Pseudomonadati</taxon>
        <taxon>Pseudomonadota</taxon>
        <taxon>Gammaproteobacteria</taxon>
        <taxon>Enterobacterales</taxon>
        <taxon>Pectobacteriaceae</taxon>
        <taxon>Brenneria</taxon>
    </lineage>
</organism>
<reference evidence="1 2" key="1">
    <citation type="submission" date="2018-06" db="EMBL/GenBank/DDBJ databases">
        <title>Genomic Encyclopedia of Type Strains, Phase IV (KMG-IV): sequencing the most valuable type-strain genomes for metagenomic binning, comparative biology and taxonomic classification.</title>
        <authorList>
            <person name="Goeker M."/>
        </authorList>
    </citation>
    <scope>NUCLEOTIDE SEQUENCE [LARGE SCALE GENOMIC DNA]</scope>
    <source>
        <strain evidence="1 2">DSM 30166</strain>
    </source>
</reference>
<accession>A0A366I3H5</accession>
<dbReference type="SUPFAM" id="SSF52540">
    <property type="entry name" value="P-loop containing nucleoside triphosphate hydrolases"/>
    <property type="match status" value="1"/>
</dbReference>